<evidence type="ECO:0000256" key="15">
    <source>
        <dbReference type="HAMAP-Rule" id="MF_00605"/>
    </source>
</evidence>
<dbReference type="GO" id="GO:0052906">
    <property type="term" value="F:tRNA (guanine(37)-N1)-methyltransferase activity"/>
    <property type="evidence" value="ECO:0007669"/>
    <property type="project" value="UniProtKB-UniRule"/>
</dbReference>
<protein>
    <recommendedName>
        <fullName evidence="6 15">tRNA (guanine-N(1)-)-methyltransferase</fullName>
        <ecNumber evidence="5 15">2.1.1.228</ecNumber>
    </recommendedName>
    <alternativeName>
        <fullName evidence="12 15">M1G-methyltransferase</fullName>
    </alternativeName>
    <alternativeName>
        <fullName evidence="13 15">tRNA [GM37] methyltransferase</fullName>
    </alternativeName>
</protein>
<evidence type="ECO:0000256" key="1">
    <source>
        <dbReference type="ARBA" id="ARBA00002634"/>
    </source>
</evidence>
<dbReference type="PATRIC" id="fig|496833.3.peg.569"/>
<dbReference type="HOGENOM" id="CLU_047363_0_1_14"/>
<keyword evidence="8 15" id="KW-0489">Methyltransferase</keyword>
<dbReference type="CDD" id="cd18080">
    <property type="entry name" value="TrmD-like"/>
    <property type="match status" value="1"/>
</dbReference>
<gene>
    <name evidence="15" type="primary">trmD</name>
    <name evidence="19" type="ordered locus">MBIO_0148</name>
</gene>
<dbReference type="GO" id="GO:0002939">
    <property type="term" value="P:tRNA N1-guanine methylation"/>
    <property type="evidence" value="ECO:0007669"/>
    <property type="project" value="TreeGrafter"/>
</dbReference>
<dbReference type="PANTHER" id="PTHR46417:SF1">
    <property type="entry name" value="TRNA (GUANINE-N(1)-)-METHYLTRANSFERASE"/>
    <property type="match status" value="1"/>
</dbReference>
<dbReference type="NCBIfam" id="NF000648">
    <property type="entry name" value="PRK00026.1"/>
    <property type="match status" value="1"/>
</dbReference>
<dbReference type="Pfam" id="PF01746">
    <property type="entry name" value="tRNA_m1G_MT"/>
    <property type="match status" value="1"/>
</dbReference>
<name>C4XE41_MYCFP</name>
<evidence type="ECO:0000256" key="11">
    <source>
        <dbReference type="ARBA" id="ARBA00022694"/>
    </source>
</evidence>
<dbReference type="KEGG" id="mfp:MBIO_0148"/>
<evidence type="ECO:0000256" key="8">
    <source>
        <dbReference type="ARBA" id="ARBA00022603"/>
    </source>
</evidence>
<comment type="function">
    <text evidence="1 15 17">Specifically methylates guanosine-37 in various tRNAs.</text>
</comment>
<feature type="domain" description="tRNA methyltransferase TRMD/TRM10-type" evidence="18">
    <location>
        <begin position="2"/>
        <end position="228"/>
    </location>
</feature>
<evidence type="ECO:0000256" key="12">
    <source>
        <dbReference type="ARBA" id="ARBA00029736"/>
    </source>
</evidence>
<evidence type="ECO:0000256" key="7">
    <source>
        <dbReference type="ARBA" id="ARBA00022490"/>
    </source>
</evidence>
<dbReference type="HAMAP" id="MF_00605">
    <property type="entry name" value="TrmD"/>
    <property type="match status" value="1"/>
</dbReference>
<keyword evidence="10 15" id="KW-0949">S-adenosyl-L-methionine</keyword>
<feature type="binding site" evidence="15 16">
    <location>
        <begin position="130"/>
        <end position="135"/>
    </location>
    <ligand>
        <name>S-adenosyl-L-methionine</name>
        <dbReference type="ChEBI" id="CHEBI:59789"/>
    </ligand>
</feature>
<evidence type="ECO:0000256" key="14">
    <source>
        <dbReference type="ARBA" id="ARBA00047783"/>
    </source>
</evidence>
<dbReference type="Gene3D" id="3.40.1280.10">
    <property type="match status" value="1"/>
</dbReference>
<dbReference type="AlphaFoldDB" id="C4XE41"/>
<dbReference type="FunFam" id="3.40.1280.10:FF:000001">
    <property type="entry name" value="tRNA (guanine-N(1)-)-methyltransferase"/>
    <property type="match status" value="1"/>
</dbReference>
<dbReference type="PANTHER" id="PTHR46417">
    <property type="entry name" value="TRNA (GUANINE-N(1)-)-METHYLTRANSFERASE"/>
    <property type="match status" value="1"/>
</dbReference>
<comment type="similarity">
    <text evidence="3 15 17">Belongs to the RNA methyltransferase TrmD family.</text>
</comment>
<dbReference type="InterPro" id="IPR002649">
    <property type="entry name" value="tRNA_m1G_MeTrfase_TrmD"/>
</dbReference>
<evidence type="ECO:0000256" key="4">
    <source>
        <dbReference type="ARBA" id="ARBA00011738"/>
    </source>
</evidence>
<dbReference type="NCBIfam" id="TIGR00088">
    <property type="entry name" value="trmD"/>
    <property type="match status" value="1"/>
</dbReference>
<keyword evidence="7 15" id="KW-0963">Cytoplasm</keyword>
<evidence type="ECO:0000256" key="9">
    <source>
        <dbReference type="ARBA" id="ARBA00022679"/>
    </source>
</evidence>
<accession>C4XE41</accession>
<dbReference type="PIRSF" id="PIRSF000386">
    <property type="entry name" value="tRNA_mtase"/>
    <property type="match status" value="1"/>
</dbReference>
<reference evidence="19 20" key="1">
    <citation type="journal article" date="2009" name="Curr. Microbiol.">
        <title>Molecular cloning and expression of a novel cholinephosphotransferase involved in glycoglycerophospholipid biosynthesis of Mycoplasma fermentans.</title>
        <authorList>
            <person name="Ishida N."/>
            <person name="Irikura D."/>
            <person name="Matsuda K."/>
            <person name="Sato S."/>
            <person name="Asano K."/>
        </authorList>
    </citation>
    <scope>NUCLEOTIDE SEQUENCE [LARGE SCALE GENOMIC DNA]</scope>
    <source>
        <strain evidence="20">ATCC 19989 / NBRC 14854 / NCTC 10117 / PG18</strain>
    </source>
</reference>
<evidence type="ECO:0000256" key="17">
    <source>
        <dbReference type="RuleBase" id="RU003464"/>
    </source>
</evidence>
<evidence type="ECO:0000256" key="6">
    <source>
        <dbReference type="ARBA" id="ARBA00014679"/>
    </source>
</evidence>
<dbReference type="eggNOG" id="COG0336">
    <property type="taxonomic scope" value="Bacteria"/>
</dbReference>
<dbReference type="InterPro" id="IPR029026">
    <property type="entry name" value="tRNA_m1G_MTases_N"/>
</dbReference>
<evidence type="ECO:0000256" key="5">
    <source>
        <dbReference type="ARBA" id="ARBA00012807"/>
    </source>
</evidence>
<dbReference type="SUPFAM" id="SSF75217">
    <property type="entry name" value="alpha/beta knot"/>
    <property type="match status" value="1"/>
</dbReference>
<dbReference type="Gene3D" id="1.10.1270.20">
    <property type="entry name" value="tRNA(m1g37)methyltransferase, domain 2"/>
    <property type="match status" value="1"/>
</dbReference>
<comment type="subcellular location">
    <subcellularLocation>
        <location evidence="2 15 17">Cytoplasm</location>
    </subcellularLocation>
</comment>
<keyword evidence="9 15" id="KW-0808">Transferase</keyword>
<comment type="subunit">
    <text evidence="4 15 17">Homodimer.</text>
</comment>
<evidence type="ECO:0000256" key="2">
    <source>
        <dbReference type="ARBA" id="ARBA00004496"/>
    </source>
</evidence>
<dbReference type="EC" id="2.1.1.228" evidence="5 15"/>
<dbReference type="InterPro" id="IPR016009">
    <property type="entry name" value="tRNA_MeTrfase_TRMD/TRM10"/>
</dbReference>
<organism evidence="19 20">
    <name type="scientific">Mycoplasmopsis fermentans (strain ATCC 19989 / NBRC 14854 / NCTC 10117 / PG18)</name>
    <name type="common">Mycoplasma fermentans</name>
    <dbReference type="NCBI Taxonomy" id="496833"/>
    <lineage>
        <taxon>Bacteria</taxon>
        <taxon>Bacillati</taxon>
        <taxon>Mycoplasmatota</taxon>
        <taxon>Mycoplasmoidales</taxon>
        <taxon>Metamycoplasmataceae</taxon>
        <taxon>Mycoplasmopsis</taxon>
    </lineage>
</organism>
<keyword evidence="20" id="KW-1185">Reference proteome</keyword>
<evidence type="ECO:0000259" key="18">
    <source>
        <dbReference type="Pfam" id="PF01746"/>
    </source>
</evidence>
<evidence type="ECO:0000256" key="16">
    <source>
        <dbReference type="PIRSR" id="PIRSR000386-1"/>
    </source>
</evidence>
<proteinExistence type="inferred from homology"/>
<feature type="binding site" evidence="15 16">
    <location>
        <position position="111"/>
    </location>
    <ligand>
        <name>S-adenosyl-L-methionine</name>
        <dbReference type="ChEBI" id="CHEBI:59789"/>
    </ligand>
</feature>
<evidence type="ECO:0000313" key="19">
    <source>
        <dbReference type="EMBL" id="BAH69413.1"/>
    </source>
</evidence>
<evidence type="ECO:0000256" key="3">
    <source>
        <dbReference type="ARBA" id="ARBA00007630"/>
    </source>
</evidence>
<evidence type="ECO:0000256" key="13">
    <source>
        <dbReference type="ARBA" id="ARBA00033392"/>
    </source>
</evidence>
<evidence type="ECO:0000313" key="20">
    <source>
        <dbReference type="Proteomes" id="UP000006810"/>
    </source>
</evidence>
<dbReference type="Proteomes" id="UP000006810">
    <property type="component" value="Chromosome"/>
</dbReference>
<comment type="catalytic activity">
    <reaction evidence="14 15 17">
        <text>guanosine(37) in tRNA + S-adenosyl-L-methionine = N(1)-methylguanosine(37) in tRNA + S-adenosyl-L-homocysteine + H(+)</text>
        <dbReference type="Rhea" id="RHEA:36899"/>
        <dbReference type="Rhea" id="RHEA-COMP:10145"/>
        <dbReference type="Rhea" id="RHEA-COMP:10147"/>
        <dbReference type="ChEBI" id="CHEBI:15378"/>
        <dbReference type="ChEBI" id="CHEBI:57856"/>
        <dbReference type="ChEBI" id="CHEBI:59789"/>
        <dbReference type="ChEBI" id="CHEBI:73542"/>
        <dbReference type="ChEBI" id="CHEBI:74269"/>
        <dbReference type="EC" id="2.1.1.228"/>
    </reaction>
</comment>
<dbReference type="InterPro" id="IPR023148">
    <property type="entry name" value="tRNA_m1G_MeTrfase_C_sf"/>
</dbReference>
<keyword evidence="11 15" id="KW-0819">tRNA processing</keyword>
<dbReference type="EMBL" id="AP009608">
    <property type="protein sequence ID" value="BAH69413.1"/>
    <property type="molecule type" value="Genomic_DNA"/>
</dbReference>
<sequence length="234" mass="26921">MMKINFLTLFSNYYKPFVEESIISKAIEKKLIEINVVDFRLFSKDKHHKVDDEIFGGGHGMLLQIEPIDLALDSLKERGGYKILVTPQGKKFDQQIANELAKKKEITFISGRYEGFDERIVDLVDEEISIGDYVLTGGELPSMVMADSIIRLVPGVIREESYANDSFQNEGLLDYPQYTRPRVYKSKAKKEALIVPEVLVNGNHAEIEKWKKEAQLKKTKKNRPDIIERIKNEK</sequence>
<dbReference type="GO" id="GO:0005829">
    <property type="term" value="C:cytosol"/>
    <property type="evidence" value="ECO:0007669"/>
    <property type="project" value="TreeGrafter"/>
</dbReference>
<dbReference type="InterPro" id="IPR029028">
    <property type="entry name" value="Alpha/beta_knot_MTases"/>
</dbReference>
<evidence type="ECO:0000256" key="10">
    <source>
        <dbReference type="ARBA" id="ARBA00022691"/>
    </source>
</evidence>